<dbReference type="AlphaFoldDB" id="A0A147ILV2"/>
<sequence length="68" mass="7965">MGDRIWVSGHRSDNTAQGLNSHKPSRASPAEPSWRRSSTVTPRIWWSVWELPIMNCSVIMRLLRRMFK</sequence>
<evidence type="ECO:0000256" key="1">
    <source>
        <dbReference type="SAM" id="MobiDB-lite"/>
    </source>
</evidence>
<evidence type="ECO:0000313" key="2">
    <source>
        <dbReference type="EMBL" id="KTT96144.1"/>
    </source>
</evidence>
<organism evidence="2 3">
    <name type="scientific">Sphingomonas sanguinis</name>
    <dbReference type="NCBI Taxonomy" id="33051"/>
    <lineage>
        <taxon>Bacteria</taxon>
        <taxon>Pseudomonadati</taxon>
        <taxon>Pseudomonadota</taxon>
        <taxon>Alphaproteobacteria</taxon>
        <taxon>Sphingomonadales</taxon>
        <taxon>Sphingomonadaceae</taxon>
        <taxon>Sphingomonas</taxon>
    </lineage>
</organism>
<dbReference type="EMBL" id="LDTE01000117">
    <property type="protein sequence ID" value="KTT96144.1"/>
    <property type="molecule type" value="Genomic_DNA"/>
</dbReference>
<protein>
    <submittedName>
        <fullName evidence="2">Uncharacterized protein</fullName>
    </submittedName>
</protein>
<gene>
    <name evidence="2" type="ORF">SB4_16370</name>
</gene>
<reference evidence="2 3" key="1">
    <citation type="journal article" date="2016" name="Front. Microbiol.">
        <title>Genomic Resource of Rice Seed Associated Bacteria.</title>
        <authorList>
            <person name="Midha S."/>
            <person name="Bansal K."/>
            <person name="Sharma S."/>
            <person name="Kumar N."/>
            <person name="Patil P.P."/>
            <person name="Chaudhry V."/>
            <person name="Patil P.B."/>
        </authorList>
    </citation>
    <scope>NUCLEOTIDE SEQUENCE [LARGE SCALE GENOMIC DNA]</scope>
    <source>
        <strain evidence="2 3">SB4</strain>
    </source>
</reference>
<feature type="region of interest" description="Disordered" evidence="1">
    <location>
        <begin position="1"/>
        <end position="39"/>
    </location>
</feature>
<name>A0A147ILV2_9SPHN</name>
<evidence type="ECO:0000313" key="3">
    <source>
        <dbReference type="Proteomes" id="UP000074072"/>
    </source>
</evidence>
<dbReference type="PATRIC" id="fig|33051.4.peg.706"/>
<accession>A0A147ILV2</accession>
<dbReference type="Proteomes" id="UP000074072">
    <property type="component" value="Unassembled WGS sequence"/>
</dbReference>
<proteinExistence type="predicted"/>
<comment type="caution">
    <text evidence="2">The sequence shown here is derived from an EMBL/GenBank/DDBJ whole genome shotgun (WGS) entry which is preliminary data.</text>
</comment>